<dbReference type="PANTHER" id="PTHR31228:SF24">
    <property type="entry name" value="CYSTATIN_MONELLIN SUPERFAMILY PROTEIN"/>
    <property type="match status" value="1"/>
</dbReference>
<gene>
    <name evidence="3" type="primary">LOC104744714</name>
</gene>
<keyword evidence="2" id="KW-1185">Reference proteome</keyword>
<evidence type="ECO:0000313" key="2">
    <source>
        <dbReference type="Proteomes" id="UP000694864"/>
    </source>
</evidence>
<dbReference type="PANTHER" id="PTHR31228">
    <property type="entry name" value="CYSTATIN/MONELLIN SUPERFAMILY PROTEIN"/>
    <property type="match status" value="1"/>
</dbReference>
<reference evidence="3" key="2">
    <citation type="submission" date="2025-08" db="UniProtKB">
        <authorList>
            <consortium name="RefSeq"/>
        </authorList>
    </citation>
    <scope>IDENTIFICATION</scope>
    <source>
        <tissue evidence="3">Leaf</tissue>
    </source>
</reference>
<dbReference type="RefSeq" id="XP_010464107.1">
    <property type="nucleotide sequence ID" value="XM_010465805.2"/>
</dbReference>
<feature type="region of interest" description="Disordered" evidence="1">
    <location>
        <begin position="15"/>
        <end position="109"/>
    </location>
</feature>
<reference evidence="2" key="1">
    <citation type="journal article" date="2014" name="Nat. Commun.">
        <title>The emerging biofuel crop Camelina sativa retains a highly undifferentiated hexaploid genome structure.</title>
        <authorList>
            <person name="Kagale S."/>
            <person name="Koh C."/>
            <person name="Nixon J."/>
            <person name="Bollina V."/>
            <person name="Clarke W.E."/>
            <person name="Tuteja R."/>
            <person name="Spillane C."/>
            <person name="Robinson S.J."/>
            <person name="Links M.G."/>
            <person name="Clarke C."/>
            <person name="Higgins E.E."/>
            <person name="Huebert T."/>
            <person name="Sharpe A.G."/>
            <person name="Parkin I.A."/>
        </authorList>
    </citation>
    <scope>NUCLEOTIDE SEQUENCE [LARGE SCALE GENOMIC DNA]</scope>
    <source>
        <strain evidence="2">cv. DH55</strain>
    </source>
</reference>
<name>A0ABM0W0U5_CAMSA</name>
<feature type="compositionally biased region" description="Acidic residues" evidence="1">
    <location>
        <begin position="88"/>
        <end position="107"/>
    </location>
</feature>
<organism evidence="2 3">
    <name type="scientific">Camelina sativa</name>
    <name type="common">False flax</name>
    <name type="synonym">Myagrum sativum</name>
    <dbReference type="NCBI Taxonomy" id="90675"/>
    <lineage>
        <taxon>Eukaryota</taxon>
        <taxon>Viridiplantae</taxon>
        <taxon>Streptophyta</taxon>
        <taxon>Embryophyta</taxon>
        <taxon>Tracheophyta</taxon>
        <taxon>Spermatophyta</taxon>
        <taxon>Magnoliopsida</taxon>
        <taxon>eudicotyledons</taxon>
        <taxon>Gunneridae</taxon>
        <taxon>Pentapetalae</taxon>
        <taxon>rosids</taxon>
        <taxon>malvids</taxon>
        <taxon>Brassicales</taxon>
        <taxon>Brassicaceae</taxon>
        <taxon>Camelineae</taxon>
        <taxon>Camelina</taxon>
    </lineage>
</organism>
<dbReference type="Proteomes" id="UP000694864">
    <property type="component" value="Chromosome 15"/>
</dbReference>
<dbReference type="NCBIfam" id="TIGR01638">
    <property type="entry name" value="Atha_cystat_rel"/>
    <property type="match status" value="1"/>
</dbReference>
<proteinExistence type="predicted"/>
<sequence length="300" mass="34424">MDLKNCAPETMTTIGDSTKFLEATEPMEEEASSAFLAKRKAESDSVEASGDEESEDKNEEEEEEEEEEPVSEALAHYYKFLARREAGPVEEEEESGDEKEENVDEKEESVMEYSYSSGGTLTITPKWWVEPEWDVDSFDGLEYDSSQEEDAMSDEELERKWRRFKRQLIQSKGFYVEPELIPMYSYSRINSVVSLELSAGGGQTYRDYFAERAINCVQKYNQENSAKNGFNVEFVEVVRGTFRGGPKSKSYITFMAREKPDGPLVEYQCKAWSTFVRHEHYPILCRPAPPIPTPNLSNQN</sequence>
<dbReference type="GeneID" id="104744714"/>
<accession>A0ABM0W0U5</accession>
<feature type="compositionally biased region" description="Acidic residues" evidence="1">
    <location>
        <begin position="49"/>
        <end position="70"/>
    </location>
</feature>
<dbReference type="InterPro" id="IPR006525">
    <property type="entry name" value="Cystatin-related_pln"/>
</dbReference>
<protein>
    <submittedName>
        <fullName evidence="3">Uncharacterized protein LOC104744714</fullName>
    </submittedName>
</protein>
<evidence type="ECO:0000256" key="1">
    <source>
        <dbReference type="SAM" id="MobiDB-lite"/>
    </source>
</evidence>
<evidence type="ECO:0000313" key="3">
    <source>
        <dbReference type="RefSeq" id="XP_010464107.1"/>
    </source>
</evidence>